<dbReference type="Proteomes" id="UP000186922">
    <property type="component" value="Unassembled WGS sequence"/>
</dbReference>
<feature type="transmembrane region" description="Helical" evidence="1">
    <location>
        <begin position="49"/>
        <end position="75"/>
    </location>
</feature>
<dbReference type="STRING" id="947166.A0A1D1V4I0"/>
<keyword evidence="3" id="KW-1185">Reference proteome</keyword>
<dbReference type="OrthoDB" id="6234541at2759"/>
<keyword evidence="1" id="KW-0812">Transmembrane</keyword>
<organism evidence="2 3">
    <name type="scientific">Ramazzottius varieornatus</name>
    <name type="common">Water bear</name>
    <name type="synonym">Tardigrade</name>
    <dbReference type="NCBI Taxonomy" id="947166"/>
    <lineage>
        <taxon>Eukaryota</taxon>
        <taxon>Metazoa</taxon>
        <taxon>Ecdysozoa</taxon>
        <taxon>Tardigrada</taxon>
        <taxon>Eutardigrada</taxon>
        <taxon>Parachela</taxon>
        <taxon>Hypsibioidea</taxon>
        <taxon>Ramazzottiidae</taxon>
        <taxon>Ramazzottius</taxon>
    </lineage>
</organism>
<evidence type="ECO:0008006" key="4">
    <source>
        <dbReference type="Google" id="ProtNLM"/>
    </source>
</evidence>
<name>A0A1D1V4I0_RAMVA</name>
<accession>A0A1D1V4I0</accession>
<dbReference type="InterPro" id="IPR019396">
    <property type="entry name" value="TM_Fragile-X-F-assoc"/>
</dbReference>
<feature type="transmembrane region" description="Helical" evidence="1">
    <location>
        <begin position="20"/>
        <end position="37"/>
    </location>
</feature>
<dbReference type="PANTHER" id="PTHR13568">
    <property type="entry name" value="FAM11A, B PROTEIN"/>
    <property type="match status" value="1"/>
</dbReference>
<proteinExistence type="predicted"/>
<dbReference type="EMBL" id="BDGG01000003">
    <property type="protein sequence ID" value="GAU96666.1"/>
    <property type="molecule type" value="Genomic_DNA"/>
</dbReference>
<protein>
    <recommendedName>
        <fullName evidence="4">Intimal thickness related receptor IRP domain-containing protein</fullName>
    </recommendedName>
</protein>
<keyword evidence="1" id="KW-1133">Transmembrane helix</keyword>
<dbReference type="PANTHER" id="PTHR13568:SF9">
    <property type="entry name" value="TRANSMEMBRANE PROTEIN 203"/>
    <property type="match status" value="1"/>
</dbReference>
<keyword evidence="1" id="KW-0472">Membrane</keyword>
<sequence>MFFSLKEVSIWTGLSPFELLWQVIAFTCFSVVAVLKVEQVEGYYQISWLKIFIPLFAVNCFNAYFSVIVLVRSVLNGEVKKAIQRTGWTLIQLLLWTVYYVLVVQKLESDLIPAASQYSHPETMAPLFIILVLNVFRSR</sequence>
<comment type="caution">
    <text evidence="2">The sequence shown here is derived from an EMBL/GenBank/DDBJ whole genome shotgun (WGS) entry which is preliminary data.</text>
</comment>
<reference evidence="2 3" key="1">
    <citation type="journal article" date="2016" name="Nat. Commun.">
        <title>Extremotolerant tardigrade genome and improved radiotolerance of human cultured cells by tardigrade-unique protein.</title>
        <authorList>
            <person name="Hashimoto T."/>
            <person name="Horikawa D.D."/>
            <person name="Saito Y."/>
            <person name="Kuwahara H."/>
            <person name="Kozuka-Hata H."/>
            <person name="Shin-I T."/>
            <person name="Minakuchi Y."/>
            <person name="Ohishi K."/>
            <person name="Motoyama A."/>
            <person name="Aizu T."/>
            <person name="Enomoto A."/>
            <person name="Kondo K."/>
            <person name="Tanaka S."/>
            <person name="Hara Y."/>
            <person name="Koshikawa S."/>
            <person name="Sagara H."/>
            <person name="Miura T."/>
            <person name="Yokobori S."/>
            <person name="Miyagawa K."/>
            <person name="Suzuki Y."/>
            <person name="Kubo T."/>
            <person name="Oyama M."/>
            <person name="Kohara Y."/>
            <person name="Fujiyama A."/>
            <person name="Arakawa K."/>
            <person name="Katayama T."/>
            <person name="Toyoda A."/>
            <person name="Kunieda T."/>
        </authorList>
    </citation>
    <scope>NUCLEOTIDE SEQUENCE [LARGE SCALE GENOMIC DNA]</scope>
    <source>
        <strain evidence="2 3">YOKOZUNA-1</strain>
    </source>
</reference>
<evidence type="ECO:0000313" key="2">
    <source>
        <dbReference type="EMBL" id="GAU96666.1"/>
    </source>
</evidence>
<gene>
    <name evidence="2" type="primary">RvY_08081</name>
    <name evidence="2" type="synonym">RvY_08081.1</name>
    <name evidence="2" type="ORF">RvY_08081-1</name>
</gene>
<feature type="transmembrane region" description="Helical" evidence="1">
    <location>
        <begin position="87"/>
        <end position="104"/>
    </location>
</feature>
<evidence type="ECO:0000256" key="1">
    <source>
        <dbReference type="SAM" id="Phobius"/>
    </source>
</evidence>
<evidence type="ECO:0000313" key="3">
    <source>
        <dbReference type="Proteomes" id="UP000186922"/>
    </source>
</evidence>
<dbReference type="AlphaFoldDB" id="A0A1D1V4I0"/>